<dbReference type="EMBL" id="QGDQ01000012">
    <property type="protein sequence ID" value="PWJ53492.1"/>
    <property type="molecule type" value="Genomic_DNA"/>
</dbReference>
<feature type="compositionally biased region" description="Polar residues" evidence="4">
    <location>
        <begin position="24"/>
        <end position="35"/>
    </location>
</feature>
<reference evidence="6 7" key="1">
    <citation type="submission" date="2018-03" db="EMBL/GenBank/DDBJ databases">
        <title>Genomic Encyclopedia of Archaeal and Bacterial Type Strains, Phase II (KMG-II): from individual species to whole genera.</title>
        <authorList>
            <person name="Goeker M."/>
        </authorList>
    </citation>
    <scope>NUCLEOTIDE SEQUENCE [LARGE SCALE GENOMIC DNA]</scope>
    <source>
        <strain evidence="6 7">DSM 44889</strain>
    </source>
</reference>
<evidence type="ECO:0000313" key="7">
    <source>
        <dbReference type="Proteomes" id="UP000245469"/>
    </source>
</evidence>
<dbReference type="Proteomes" id="UP000245469">
    <property type="component" value="Unassembled WGS sequence"/>
</dbReference>
<dbReference type="PANTHER" id="PTHR43002">
    <property type="entry name" value="GLYCOGEN DEBRANCHING ENZYME"/>
    <property type="match status" value="1"/>
</dbReference>
<feature type="domain" description="Glycosyl hydrolase family 13 catalytic" evidence="5">
    <location>
        <begin position="225"/>
        <end position="664"/>
    </location>
</feature>
<dbReference type="Pfam" id="PF02922">
    <property type="entry name" value="CBM_48"/>
    <property type="match status" value="1"/>
</dbReference>
<gene>
    <name evidence="6" type="ORF">BXY45_11262</name>
</gene>
<evidence type="ECO:0000256" key="2">
    <source>
        <dbReference type="ARBA" id="ARBA00022801"/>
    </source>
</evidence>
<feature type="compositionally biased region" description="Low complexity" evidence="4">
    <location>
        <begin position="1"/>
        <end position="23"/>
    </location>
</feature>
<dbReference type="InterPro" id="IPR013780">
    <property type="entry name" value="Glyco_hydro_b"/>
</dbReference>
<name>A0A316A7N4_9ACTN</name>
<keyword evidence="2" id="KW-0378">Hydrolase</keyword>
<comment type="caution">
    <text evidence="6">The sequence shown here is derived from an EMBL/GenBank/DDBJ whole genome shotgun (WGS) entry which is preliminary data.</text>
</comment>
<dbReference type="InterPro" id="IPR044505">
    <property type="entry name" value="GlgX_Isoamylase_N_E_set"/>
</dbReference>
<comment type="similarity">
    <text evidence="1">Belongs to the glycosyl hydrolase 13 family.</text>
</comment>
<dbReference type="SUPFAM" id="SSF51445">
    <property type="entry name" value="(Trans)glycosidases"/>
    <property type="match status" value="1"/>
</dbReference>
<dbReference type="InterPro" id="IPR011837">
    <property type="entry name" value="Glycogen_debranch_GlgX"/>
</dbReference>
<proteinExistence type="inferred from homology"/>
<dbReference type="NCBIfam" id="TIGR02100">
    <property type="entry name" value="glgX_debranch"/>
    <property type="match status" value="1"/>
</dbReference>
<dbReference type="InterPro" id="IPR006047">
    <property type="entry name" value="GH13_cat_dom"/>
</dbReference>
<evidence type="ECO:0000256" key="4">
    <source>
        <dbReference type="SAM" id="MobiDB-lite"/>
    </source>
</evidence>
<feature type="compositionally biased region" description="Basic residues" evidence="4">
    <location>
        <begin position="72"/>
        <end position="88"/>
    </location>
</feature>
<organism evidence="6 7">
    <name type="scientific">Quadrisphaera granulorum</name>
    <dbReference type="NCBI Taxonomy" id="317664"/>
    <lineage>
        <taxon>Bacteria</taxon>
        <taxon>Bacillati</taxon>
        <taxon>Actinomycetota</taxon>
        <taxon>Actinomycetes</taxon>
        <taxon>Kineosporiales</taxon>
        <taxon>Kineosporiaceae</taxon>
        <taxon>Quadrisphaera</taxon>
    </lineage>
</organism>
<keyword evidence="3" id="KW-0326">Glycosidase</keyword>
<keyword evidence="7" id="KW-1185">Reference proteome</keyword>
<dbReference type="Gene3D" id="3.20.20.80">
    <property type="entry name" value="Glycosidases"/>
    <property type="match status" value="1"/>
</dbReference>
<protein>
    <submittedName>
        <fullName evidence="6">Glycogen operon protein</fullName>
    </submittedName>
</protein>
<dbReference type="SMART" id="SM00642">
    <property type="entry name" value="Aamy"/>
    <property type="match status" value="1"/>
</dbReference>
<feature type="compositionally biased region" description="Low complexity" evidence="4">
    <location>
        <begin position="45"/>
        <end position="71"/>
    </location>
</feature>
<dbReference type="Gene3D" id="2.60.40.1180">
    <property type="entry name" value="Golgi alpha-mannosidase II"/>
    <property type="match status" value="1"/>
</dbReference>
<evidence type="ECO:0000313" key="6">
    <source>
        <dbReference type="EMBL" id="PWJ53492.1"/>
    </source>
</evidence>
<dbReference type="SUPFAM" id="SSF81296">
    <property type="entry name" value="E set domains"/>
    <property type="match status" value="1"/>
</dbReference>
<sequence length="791" mass="86066">MTPPASRTSSAPSKASTASDAPSQDSQTKNSQPTKAGTDGKAGNGTSSPASRSTGRSTGRSGGRSTSSTTSSRRKAPSRGPARRRRSTARPLASRVEPGLPYPLGVTLRGDGINVALPSETAERVELCLFDSSGAETRVELPERSGHVFHGYLPGIGAGQRYGFRVHGAWDPTRGLRHNPHKLLLDPWARAVEGTFGAGEEVFGHHWDDGSKLNEADSAPSVPRCVVVDESFDWGNDTPPRTPLHSTLVYETHVKGLTYQHPDVPEELRGTYAGLAHPAVTNYLKDLGVTTVELLPMHQFVQDSHLEEKGLRNYWGYNSIGFLAPHGEYAAAGDGGGQVAEFKQMVKDLHAAGLEVVLDVVYNHTAEGNDKGPTFSLKGIDNGSFYRLVEGDEAHYFDTSGTGNSINASHPVALGLVMDSLRYWVQEMHVDGFRFDLATTLTRQGGEMDVHSAFLTLVHQDPVLAPVKMIAEPWDTAGYQVGGFPARWSEWNGKYRDDVRDFWRGEEGVLGAFAHRITGSGDIYGGAPGTGARDPLCSINFITAHDGFTLHDLTSYDAKHNDANGEGNNDGENDNKSWGCGAEGPTDDDAVNELRRRQRKNFLATLLLSHGVPMLLGGDEMGRTQGGNNNAYCQDSEISWFDWSGVDDDGEELRAFTRELTELRREHPALRPRHFGDVDVEMRRADGPEMSDADWAEPLNKALTVHFTGPRSDGADDVEEFMLMVNGSESVVEFTVPTRTDSGTEPEAAGLPGWKLVLSTDPDQHVKKRGLAPGQQILVRDRSLTLLHRID</sequence>
<dbReference type="Gene3D" id="2.60.40.10">
    <property type="entry name" value="Immunoglobulins"/>
    <property type="match status" value="1"/>
</dbReference>
<dbReference type="CDD" id="cd02856">
    <property type="entry name" value="E_set_GDE_Isoamylase_N"/>
    <property type="match status" value="1"/>
</dbReference>
<dbReference type="AlphaFoldDB" id="A0A316A7N4"/>
<dbReference type="GO" id="GO:0004135">
    <property type="term" value="F:amylo-alpha-1,6-glucosidase activity"/>
    <property type="evidence" value="ECO:0007669"/>
    <property type="project" value="InterPro"/>
</dbReference>
<dbReference type="InterPro" id="IPR004193">
    <property type="entry name" value="Glyco_hydro_13_N"/>
</dbReference>
<feature type="region of interest" description="Disordered" evidence="4">
    <location>
        <begin position="561"/>
        <end position="589"/>
    </location>
</feature>
<feature type="region of interest" description="Disordered" evidence="4">
    <location>
        <begin position="1"/>
        <end position="101"/>
    </location>
</feature>
<dbReference type="InterPro" id="IPR013783">
    <property type="entry name" value="Ig-like_fold"/>
</dbReference>
<evidence type="ECO:0000256" key="1">
    <source>
        <dbReference type="ARBA" id="ARBA00008061"/>
    </source>
</evidence>
<dbReference type="SUPFAM" id="SSF51011">
    <property type="entry name" value="Glycosyl hydrolase domain"/>
    <property type="match status" value="1"/>
</dbReference>
<dbReference type="CDD" id="cd11326">
    <property type="entry name" value="AmyAc_Glg_debranch"/>
    <property type="match status" value="1"/>
</dbReference>
<dbReference type="GO" id="GO:0005980">
    <property type="term" value="P:glycogen catabolic process"/>
    <property type="evidence" value="ECO:0007669"/>
    <property type="project" value="InterPro"/>
</dbReference>
<accession>A0A316A7N4</accession>
<dbReference type="InterPro" id="IPR017853">
    <property type="entry name" value="GH"/>
</dbReference>
<dbReference type="Pfam" id="PF00128">
    <property type="entry name" value="Alpha-amylase"/>
    <property type="match status" value="1"/>
</dbReference>
<dbReference type="InterPro" id="IPR014756">
    <property type="entry name" value="Ig_E-set"/>
</dbReference>
<evidence type="ECO:0000256" key="3">
    <source>
        <dbReference type="ARBA" id="ARBA00023295"/>
    </source>
</evidence>
<evidence type="ECO:0000259" key="5">
    <source>
        <dbReference type="SMART" id="SM00642"/>
    </source>
</evidence>